<dbReference type="EMBL" id="QLMI01000004">
    <property type="protein sequence ID" value="RAK22481.1"/>
    <property type="molecule type" value="Genomic_DNA"/>
</dbReference>
<gene>
    <name evidence="1" type="ORF">B0I03_1042</name>
</gene>
<sequence length="137" mass="15870">MKKILLFSIFILFQVGFSQTKLNTNSPFLKGVTVEKVEDAKFDYINNAKISWDFSTIDLKGKQVSIEVVTIYDCFNGVNASDFKSQFSVLNKDNFSTKGSHQLIHLDQMAKCFKWRVVVTENREKQVSDWSYFSFLK</sequence>
<name>A0A327YPR6_9FLAO</name>
<organism evidence="1 2">
    <name type="scientific">Flavobacterium aquaticum</name>
    <dbReference type="NCBI Taxonomy" id="1236486"/>
    <lineage>
        <taxon>Bacteria</taxon>
        <taxon>Pseudomonadati</taxon>
        <taxon>Bacteroidota</taxon>
        <taxon>Flavobacteriia</taxon>
        <taxon>Flavobacteriales</taxon>
        <taxon>Flavobacteriaceae</taxon>
        <taxon>Flavobacterium</taxon>
    </lineage>
</organism>
<protein>
    <submittedName>
        <fullName evidence="1">Uncharacterized protein</fullName>
    </submittedName>
</protein>
<evidence type="ECO:0000313" key="1">
    <source>
        <dbReference type="EMBL" id="RAK22481.1"/>
    </source>
</evidence>
<dbReference type="AlphaFoldDB" id="A0A327YPR6"/>
<reference evidence="1 2" key="1">
    <citation type="submission" date="2018-06" db="EMBL/GenBank/DDBJ databases">
        <title>Genomic Encyclopedia of Type Strains, Phase III (KMG-III): the genomes of soil and plant-associated and newly described type strains.</title>
        <authorList>
            <person name="Whitman W."/>
        </authorList>
    </citation>
    <scope>NUCLEOTIDE SEQUENCE [LARGE SCALE GENOMIC DNA]</scope>
    <source>
        <strain evidence="1 2">CGMCC 1.12398</strain>
    </source>
</reference>
<evidence type="ECO:0000313" key="2">
    <source>
        <dbReference type="Proteomes" id="UP000249620"/>
    </source>
</evidence>
<keyword evidence="2" id="KW-1185">Reference proteome</keyword>
<comment type="caution">
    <text evidence="1">The sequence shown here is derived from an EMBL/GenBank/DDBJ whole genome shotgun (WGS) entry which is preliminary data.</text>
</comment>
<dbReference type="RefSeq" id="WP_111566716.1">
    <property type="nucleotide sequence ID" value="NZ_QLMI01000004.1"/>
</dbReference>
<dbReference type="Proteomes" id="UP000249620">
    <property type="component" value="Unassembled WGS sequence"/>
</dbReference>
<dbReference type="OrthoDB" id="1360301at2"/>
<proteinExistence type="predicted"/>
<accession>A0A327YPR6</accession>